<dbReference type="GO" id="GO:0003700">
    <property type="term" value="F:DNA-binding transcription factor activity"/>
    <property type="evidence" value="ECO:0007669"/>
    <property type="project" value="InterPro"/>
</dbReference>
<dbReference type="InterPro" id="IPR018060">
    <property type="entry name" value="HTH_AraC"/>
</dbReference>
<accession>A0A6S5RQ07</accession>
<sequence length="312" mass="34642">MTNSPDRAWEQALQDSCGPFQVAWRRPYARGIGYIRGRATQGIGVHDIHTDAGSIHKQRQSVDWADDPHCFLVLQQRGGCHMNLQAQRLELQPGSLVLMDPAGDCSIEPAGLIQHLSITLDRQLVTQALRHARHYSGRLYTESTTGRALLRWVQLLATPEHNGFGQEEGLAIQESLIALLIPCLKGDTTDTKGAGLLAEPTLRLHAESLVKEFIQFPELCPAFIAQRLSVSQRSLYRAFQQGGSSLCEMIKATRIARSAGDLANPRQAHQSITSISMRWGFSDAAYFCRVFKQHFGMSPSEYRRNAIAPSVP</sequence>
<dbReference type="Proteomes" id="UP000515591">
    <property type="component" value="Chromosome"/>
</dbReference>
<dbReference type="GO" id="GO:0043565">
    <property type="term" value="F:sequence-specific DNA binding"/>
    <property type="evidence" value="ECO:0007669"/>
    <property type="project" value="InterPro"/>
</dbReference>
<dbReference type="RefSeq" id="WP_182850497.1">
    <property type="nucleotide sequence ID" value="NZ_AP022213.1"/>
</dbReference>
<keyword evidence="1" id="KW-0805">Transcription regulation</keyword>
<evidence type="ECO:0000256" key="1">
    <source>
        <dbReference type="ARBA" id="ARBA00023015"/>
    </source>
</evidence>
<dbReference type="InterPro" id="IPR018062">
    <property type="entry name" value="HTH_AraC-typ_CS"/>
</dbReference>
<gene>
    <name evidence="5" type="ORF">WP8S17C03_36370</name>
</gene>
<dbReference type="PROSITE" id="PS00041">
    <property type="entry name" value="HTH_ARAC_FAMILY_1"/>
    <property type="match status" value="1"/>
</dbReference>
<dbReference type="PRINTS" id="PR00032">
    <property type="entry name" value="HTHARAC"/>
</dbReference>
<organism evidence="5 6">
    <name type="scientific">Metapseudomonas otitidis</name>
    <dbReference type="NCBI Taxonomy" id="319939"/>
    <lineage>
        <taxon>Bacteria</taxon>
        <taxon>Pseudomonadati</taxon>
        <taxon>Pseudomonadota</taxon>
        <taxon>Gammaproteobacteria</taxon>
        <taxon>Pseudomonadales</taxon>
        <taxon>Pseudomonadaceae</taxon>
        <taxon>Metapseudomonas</taxon>
    </lineage>
</organism>
<dbReference type="AlphaFoldDB" id="A0A6S5RQ07"/>
<dbReference type="InterPro" id="IPR035418">
    <property type="entry name" value="AraC-bd_2"/>
</dbReference>
<dbReference type="GO" id="GO:0009893">
    <property type="term" value="P:positive regulation of metabolic process"/>
    <property type="evidence" value="ECO:0007669"/>
    <property type="project" value="UniProtKB-ARBA"/>
</dbReference>
<dbReference type="PROSITE" id="PS01124">
    <property type="entry name" value="HTH_ARAC_FAMILY_2"/>
    <property type="match status" value="1"/>
</dbReference>
<protein>
    <submittedName>
        <fullName evidence="5">FeaR family transcriptional regulator</fullName>
    </submittedName>
</protein>
<keyword evidence="3" id="KW-0804">Transcription</keyword>
<evidence type="ECO:0000313" key="5">
    <source>
        <dbReference type="EMBL" id="BBT17588.1"/>
    </source>
</evidence>
<proteinExistence type="predicted"/>
<name>A0A6S5RQ07_9GAMM</name>
<dbReference type="Pfam" id="PF14525">
    <property type="entry name" value="AraC_binding_2"/>
    <property type="match status" value="1"/>
</dbReference>
<evidence type="ECO:0000259" key="4">
    <source>
        <dbReference type="PROSITE" id="PS01124"/>
    </source>
</evidence>
<evidence type="ECO:0000313" key="6">
    <source>
        <dbReference type="Proteomes" id="UP000515591"/>
    </source>
</evidence>
<keyword evidence="2" id="KW-0238">DNA-binding</keyword>
<dbReference type="Pfam" id="PF12833">
    <property type="entry name" value="HTH_18"/>
    <property type="match status" value="1"/>
</dbReference>
<dbReference type="InterPro" id="IPR009057">
    <property type="entry name" value="Homeodomain-like_sf"/>
</dbReference>
<dbReference type="PANTHER" id="PTHR43280">
    <property type="entry name" value="ARAC-FAMILY TRANSCRIPTIONAL REGULATOR"/>
    <property type="match status" value="1"/>
</dbReference>
<evidence type="ECO:0000256" key="3">
    <source>
        <dbReference type="ARBA" id="ARBA00023163"/>
    </source>
</evidence>
<dbReference type="PANTHER" id="PTHR43280:SF31">
    <property type="entry name" value="TRANSCRIPTIONAL REGULATORY PROTEIN"/>
    <property type="match status" value="1"/>
</dbReference>
<feature type="domain" description="HTH araC/xylS-type" evidence="4">
    <location>
        <begin position="224"/>
        <end position="305"/>
    </location>
</feature>
<dbReference type="SUPFAM" id="SSF46689">
    <property type="entry name" value="Homeodomain-like"/>
    <property type="match status" value="1"/>
</dbReference>
<dbReference type="NCBIfam" id="NF007243">
    <property type="entry name" value="PRK09685.1"/>
    <property type="match status" value="1"/>
</dbReference>
<evidence type="ECO:0000256" key="2">
    <source>
        <dbReference type="ARBA" id="ARBA00023125"/>
    </source>
</evidence>
<dbReference type="Gene3D" id="1.10.10.60">
    <property type="entry name" value="Homeodomain-like"/>
    <property type="match status" value="1"/>
</dbReference>
<dbReference type="EMBL" id="AP022213">
    <property type="protein sequence ID" value="BBT17588.1"/>
    <property type="molecule type" value="Genomic_DNA"/>
</dbReference>
<dbReference type="SMART" id="SM00342">
    <property type="entry name" value="HTH_ARAC"/>
    <property type="match status" value="1"/>
</dbReference>
<reference evidence="5 6" key="1">
    <citation type="submission" date="2019-12" db="EMBL/GenBank/DDBJ databases">
        <title>complete genome sequences of Pseudomonas otitidis str. WP8-S17-CRE-03 isolated from wastewater treatment plant effluent.</title>
        <authorList>
            <person name="Sekizuka T."/>
            <person name="Itokawa K."/>
            <person name="Yatsu K."/>
            <person name="Inamine Y."/>
            <person name="Kuroda M."/>
        </authorList>
    </citation>
    <scope>NUCLEOTIDE SEQUENCE [LARGE SCALE GENOMIC DNA]</scope>
    <source>
        <strain evidence="5 6">WP8-S17-CRE-03</strain>
    </source>
</reference>
<dbReference type="InterPro" id="IPR020449">
    <property type="entry name" value="Tscrpt_reg_AraC-type_HTH"/>
</dbReference>